<dbReference type="InterPro" id="IPR007214">
    <property type="entry name" value="YbaK/aa-tRNA-synth-assoc-dom"/>
</dbReference>
<dbReference type="CDD" id="cd04332">
    <property type="entry name" value="YbaK_like"/>
    <property type="match status" value="1"/>
</dbReference>
<name>A0ABW2D6A1_9ACTN</name>
<proteinExistence type="predicted"/>
<evidence type="ECO:0000256" key="1">
    <source>
        <dbReference type="SAM" id="MobiDB-lite"/>
    </source>
</evidence>
<sequence>MGSGESVEDGGVVGGGAEAPERAAKDAAGRDLVVEFVPRDPVTGAPAAQGVMGVKTIVLRSRDGFVLVLVPYEDRFSWPKLRAVLGVNKMKLPTAEEAFAATGYRRGTITPLGAAEVFPVLADERLRGRQIVIGSGSPDFAARVDADDLIRAYNAEVVDLTPQ</sequence>
<dbReference type="PANTHER" id="PTHR30411">
    <property type="entry name" value="CYTOPLASMIC PROTEIN"/>
    <property type="match status" value="1"/>
</dbReference>
<feature type="region of interest" description="Disordered" evidence="1">
    <location>
        <begin position="1"/>
        <end position="26"/>
    </location>
</feature>
<evidence type="ECO:0000313" key="3">
    <source>
        <dbReference type="EMBL" id="MFC6957701.1"/>
    </source>
</evidence>
<gene>
    <name evidence="3" type="ORF">ACFQS3_10895</name>
</gene>
<keyword evidence="4" id="KW-1185">Reference proteome</keyword>
<protein>
    <submittedName>
        <fullName evidence="3">Aminoacyl-tRNA deacylase</fullName>
    </submittedName>
</protein>
<dbReference type="Proteomes" id="UP001596470">
    <property type="component" value="Unassembled WGS sequence"/>
</dbReference>
<evidence type="ECO:0000313" key="4">
    <source>
        <dbReference type="Proteomes" id="UP001596470"/>
    </source>
</evidence>
<comment type="caution">
    <text evidence="3">The sequence shown here is derived from an EMBL/GenBank/DDBJ whole genome shotgun (WGS) entry which is preliminary data.</text>
</comment>
<accession>A0ABW2D6A1</accession>
<organism evidence="3 4">
    <name type="scientific">Glycomyces mayteni</name>
    <dbReference type="NCBI Taxonomy" id="543887"/>
    <lineage>
        <taxon>Bacteria</taxon>
        <taxon>Bacillati</taxon>
        <taxon>Actinomycetota</taxon>
        <taxon>Actinomycetes</taxon>
        <taxon>Glycomycetales</taxon>
        <taxon>Glycomycetaceae</taxon>
        <taxon>Glycomyces</taxon>
    </lineage>
</organism>
<dbReference type="PANTHER" id="PTHR30411:SF1">
    <property type="entry name" value="CYTOPLASMIC PROTEIN"/>
    <property type="match status" value="1"/>
</dbReference>
<dbReference type="SUPFAM" id="SSF55826">
    <property type="entry name" value="YbaK/ProRS associated domain"/>
    <property type="match status" value="1"/>
</dbReference>
<dbReference type="RefSeq" id="WP_382349721.1">
    <property type="nucleotide sequence ID" value="NZ_JBHMBP010000002.1"/>
</dbReference>
<dbReference type="Pfam" id="PF04073">
    <property type="entry name" value="tRNA_edit"/>
    <property type="match status" value="1"/>
</dbReference>
<reference evidence="4" key="1">
    <citation type="journal article" date="2019" name="Int. J. Syst. Evol. Microbiol.">
        <title>The Global Catalogue of Microorganisms (GCM) 10K type strain sequencing project: providing services to taxonomists for standard genome sequencing and annotation.</title>
        <authorList>
            <consortium name="The Broad Institute Genomics Platform"/>
            <consortium name="The Broad Institute Genome Sequencing Center for Infectious Disease"/>
            <person name="Wu L."/>
            <person name="Ma J."/>
        </authorList>
    </citation>
    <scope>NUCLEOTIDE SEQUENCE [LARGE SCALE GENOMIC DNA]</scope>
    <source>
        <strain evidence="4">KACC 12634</strain>
    </source>
</reference>
<dbReference type="InterPro" id="IPR036754">
    <property type="entry name" value="YbaK/aa-tRNA-synt-asso_dom_sf"/>
</dbReference>
<dbReference type="EMBL" id="JBHSYS010000002">
    <property type="protein sequence ID" value="MFC6957701.1"/>
    <property type="molecule type" value="Genomic_DNA"/>
</dbReference>
<evidence type="ECO:0000259" key="2">
    <source>
        <dbReference type="Pfam" id="PF04073"/>
    </source>
</evidence>
<dbReference type="Gene3D" id="3.90.960.10">
    <property type="entry name" value="YbaK/aminoacyl-tRNA synthetase-associated domain"/>
    <property type="match status" value="1"/>
</dbReference>
<feature type="domain" description="YbaK/aminoacyl-tRNA synthetase-associated" evidence="2">
    <location>
        <begin position="54"/>
        <end position="151"/>
    </location>
</feature>